<evidence type="ECO:0000313" key="2">
    <source>
        <dbReference type="EMBL" id="SKA94250.1"/>
    </source>
</evidence>
<keyword evidence="3" id="KW-1185">Reference proteome</keyword>
<feature type="transmembrane region" description="Helical" evidence="1">
    <location>
        <begin position="156"/>
        <end position="181"/>
    </location>
</feature>
<evidence type="ECO:0000313" key="3">
    <source>
        <dbReference type="Proteomes" id="UP000190042"/>
    </source>
</evidence>
<keyword evidence="1" id="KW-1133">Transmembrane helix</keyword>
<accession>A0A1T4XXJ5</accession>
<reference evidence="3" key="1">
    <citation type="submission" date="2017-02" db="EMBL/GenBank/DDBJ databases">
        <authorList>
            <person name="Varghese N."/>
            <person name="Submissions S."/>
        </authorList>
    </citation>
    <scope>NUCLEOTIDE SEQUENCE [LARGE SCALE GENOMIC DNA]</scope>
    <source>
        <strain evidence="3">DSM 23966</strain>
    </source>
</reference>
<feature type="transmembrane region" description="Helical" evidence="1">
    <location>
        <begin position="71"/>
        <end position="99"/>
    </location>
</feature>
<dbReference type="EMBL" id="FUYJ01000002">
    <property type="protein sequence ID" value="SKA94250.1"/>
    <property type="molecule type" value="Genomic_DNA"/>
</dbReference>
<gene>
    <name evidence="2" type="ORF">SAMN04244570_1394</name>
</gene>
<keyword evidence="1" id="KW-0472">Membrane</keyword>
<proteinExistence type="predicted"/>
<feature type="transmembrane region" description="Helical" evidence="1">
    <location>
        <begin position="33"/>
        <end position="51"/>
    </location>
</feature>
<organism evidence="2 3">
    <name type="scientific">Sporosarcina newyorkensis</name>
    <dbReference type="NCBI Taxonomy" id="759851"/>
    <lineage>
        <taxon>Bacteria</taxon>
        <taxon>Bacillati</taxon>
        <taxon>Bacillota</taxon>
        <taxon>Bacilli</taxon>
        <taxon>Bacillales</taxon>
        <taxon>Caryophanaceae</taxon>
        <taxon>Sporosarcina</taxon>
    </lineage>
</organism>
<feature type="transmembrane region" description="Helical" evidence="1">
    <location>
        <begin position="111"/>
        <end position="136"/>
    </location>
</feature>
<keyword evidence="1" id="KW-0812">Transmembrane</keyword>
<evidence type="ECO:0008006" key="4">
    <source>
        <dbReference type="Google" id="ProtNLM"/>
    </source>
</evidence>
<protein>
    <recommendedName>
        <fullName evidence="4">Yip1 domain-containing protein</fullName>
    </recommendedName>
</protein>
<name>A0A1T4XXJ5_9BACL</name>
<feature type="transmembrane region" description="Helical" evidence="1">
    <location>
        <begin position="193"/>
        <end position="214"/>
    </location>
</feature>
<evidence type="ECO:0000256" key="1">
    <source>
        <dbReference type="SAM" id="Phobius"/>
    </source>
</evidence>
<dbReference type="Proteomes" id="UP000190042">
    <property type="component" value="Unassembled WGS sequence"/>
</dbReference>
<dbReference type="RefSeq" id="WP_078817051.1">
    <property type="nucleotide sequence ID" value="NZ_FUYJ01000002.1"/>
</dbReference>
<sequence>MYSTYGYWRSLIYPDRLAGELGQGTVTGFKRRVFGVFILGIILFILRDIWGMNTETMTYILANGTADDYTIGRYAALIGSILWSLIYMTFHFWGVAWILSKLTNIQFKPLLKLQLVVVGLLLFEKAINFLVFAIAGKTASVSVLSFGPLAMTFLENWYIIFFVNQLTIFSALIVAVQYRFIRFYEGEEIRKDVIWLLIALQIIFALFTAAIGFVPVEKMLNLLMIGGL</sequence>
<dbReference type="AlphaFoldDB" id="A0A1T4XXJ5"/>